<evidence type="ECO:0000313" key="3">
    <source>
        <dbReference type="EMBL" id="QJW90161.1"/>
    </source>
</evidence>
<name>A0A6M5YAB0_9BACT</name>
<feature type="domain" description="Signal transduction histidine kinase internal region" evidence="2">
    <location>
        <begin position="159"/>
        <end position="235"/>
    </location>
</feature>
<feature type="transmembrane region" description="Helical" evidence="1">
    <location>
        <begin position="32"/>
        <end position="55"/>
    </location>
</feature>
<dbReference type="GO" id="GO:0016020">
    <property type="term" value="C:membrane"/>
    <property type="evidence" value="ECO:0007669"/>
    <property type="project" value="InterPro"/>
</dbReference>
<evidence type="ECO:0000259" key="2">
    <source>
        <dbReference type="Pfam" id="PF06580"/>
    </source>
</evidence>
<keyword evidence="1" id="KW-1133">Transmembrane helix</keyword>
<sequence length="347" mass="40503">MTFSETKLRLFGPLVLFLVGTTFFRLDWYFDLPWISILKSDLIGLTAGYIFWELSRWLVRRLQRRYPGLLNTRVRIRWLLVALPFLVNLSWFVRLLFRIAAGESEFGRFKLSDYTYSIGIQLFYHLVYFVIYEGLYSMQQWKETYAQKEALKKAALQTQLDSLKNQINPHFLFNSLNILTALISENPRQAETFVDEISSVYRYLLRSNQQEMTTLRDELTFAESYFHLMKTRYGSGIELQNDVPASYLDYQLPPLTLQVLIENAVKHNIVLPEQPLRILLRVDNERLVVQNNLQRKQTKVASNQVGLANIAAKYNLIGRQTIGIRETDDSFVVSLPLLTASHLIVTE</sequence>
<dbReference type="Pfam" id="PF06580">
    <property type="entry name" value="His_kinase"/>
    <property type="match status" value="1"/>
</dbReference>
<keyword evidence="1" id="KW-0812">Transmembrane</keyword>
<keyword evidence="3" id="KW-0808">Transferase</keyword>
<evidence type="ECO:0000313" key="4">
    <source>
        <dbReference type="Proteomes" id="UP000502756"/>
    </source>
</evidence>
<dbReference type="PANTHER" id="PTHR34220">
    <property type="entry name" value="SENSOR HISTIDINE KINASE YPDA"/>
    <property type="match status" value="1"/>
</dbReference>
<organism evidence="3 4">
    <name type="scientific">Spirosoma taeanense</name>
    <dbReference type="NCBI Taxonomy" id="2735870"/>
    <lineage>
        <taxon>Bacteria</taxon>
        <taxon>Pseudomonadati</taxon>
        <taxon>Bacteroidota</taxon>
        <taxon>Cytophagia</taxon>
        <taxon>Cytophagales</taxon>
        <taxon>Cytophagaceae</taxon>
        <taxon>Spirosoma</taxon>
    </lineage>
</organism>
<dbReference type="EMBL" id="CP053435">
    <property type="protein sequence ID" value="QJW90161.1"/>
    <property type="molecule type" value="Genomic_DNA"/>
</dbReference>
<dbReference type="InterPro" id="IPR010559">
    <property type="entry name" value="Sig_transdc_His_kin_internal"/>
</dbReference>
<keyword evidence="3" id="KW-0418">Kinase</keyword>
<dbReference type="GO" id="GO:0000155">
    <property type="term" value="F:phosphorelay sensor kinase activity"/>
    <property type="evidence" value="ECO:0007669"/>
    <property type="project" value="InterPro"/>
</dbReference>
<accession>A0A6M5YAB0</accession>
<feature type="transmembrane region" description="Helical" evidence="1">
    <location>
        <begin position="76"/>
        <end position="94"/>
    </location>
</feature>
<dbReference type="InterPro" id="IPR050640">
    <property type="entry name" value="Bact_2-comp_sensor_kinase"/>
</dbReference>
<feature type="transmembrane region" description="Helical" evidence="1">
    <location>
        <begin position="7"/>
        <end position="26"/>
    </location>
</feature>
<keyword evidence="4" id="KW-1185">Reference proteome</keyword>
<dbReference type="RefSeq" id="WP_171740006.1">
    <property type="nucleotide sequence ID" value="NZ_CP053435.1"/>
</dbReference>
<dbReference type="Proteomes" id="UP000502756">
    <property type="component" value="Chromosome"/>
</dbReference>
<dbReference type="AlphaFoldDB" id="A0A6M5YAB0"/>
<dbReference type="PANTHER" id="PTHR34220:SF7">
    <property type="entry name" value="SENSOR HISTIDINE KINASE YPDA"/>
    <property type="match status" value="1"/>
</dbReference>
<keyword evidence="1" id="KW-0472">Membrane</keyword>
<reference evidence="3 4" key="1">
    <citation type="submission" date="2020-05" db="EMBL/GenBank/DDBJ databases">
        <title>Genome sequencing of Spirosoma sp. TS118.</title>
        <authorList>
            <person name="Lee J.-H."/>
            <person name="Jeong S."/>
            <person name="Zhao L."/>
            <person name="Jung J.-H."/>
            <person name="Kim M.-K."/>
            <person name="Lim S."/>
        </authorList>
    </citation>
    <scope>NUCLEOTIDE SEQUENCE [LARGE SCALE GENOMIC DNA]</scope>
    <source>
        <strain evidence="3 4">TS118</strain>
    </source>
</reference>
<protein>
    <submittedName>
        <fullName evidence="3">Histidine kinase</fullName>
    </submittedName>
</protein>
<gene>
    <name evidence="3" type="ORF">HNV11_12630</name>
</gene>
<evidence type="ECO:0000256" key="1">
    <source>
        <dbReference type="SAM" id="Phobius"/>
    </source>
</evidence>
<feature type="transmembrane region" description="Helical" evidence="1">
    <location>
        <begin position="114"/>
        <end position="132"/>
    </location>
</feature>
<proteinExistence type="predicted"/>
<dbReference type="KEGG" id="stae:HNV11_12630"/>